<name>A0A2V1D8X3_9PLEO</name>
<evidence type="ECO:0000313" key="2">
    <source>
        <dbReference type="EMBL" id="PVH94508.1"/>
    </source>
</evidence>
<evidence type="ECO:0000256" key="1">
    <source>
        <dbReference type="SAM" id="Phobius"/>
    </source>
</evidence>
<keyword evidence="1" id="KW-1133">Transmembrane helix</keyword>
<keyword evidence="1" id="KW-0812">Transmembrane</keyword>
<dbReference type="EMBL" id="KZ805531">
    <property type="protein sequence ID" value="PVH94508.1"/>
    <property type="molecule type" value="Genomic_DNA"/>
</dbReference>
<dbReference type="AlphaFoldDB" id="A0A2V1D8X3"/>
<keyword evidence="1" id="KW-0472">Membrane</keyword>
<protein>
    <submittedName>
        <fullName evidence="2">Uncharacterized protein</fullName>
    </submittedName>
</protein>
<accession>A0A2V1D8X3</accession>
<proteinExistence type="predicted"/>
<dbReference type="Proteomes" id="UP000244855">
    <property type="component" value="Unassembled WGS sequence"/>
</dbReference>
<organism evidence="2 3">
    <name type="scientific">Periconia macrospinosa</name>
    <dbReference type="NCBI Taxonomy" id="97972"/>
    <lineage>
        <taxon>Eukaryota</taxon>
        <taxon>Fungi</taxon>
        <taxon>Dikarya</taxon>
        <taxon>Ascomycota</taxon>
        <taxon>Pezizomycotina</taxon>
        <taxon>Dothideomycetes</taxon>
        <taxon>Pleosporomycetidae</taxon>
        <taxon>Pleosporales</taxon>
        <taxon>Massarineae</taxon>
        <taxon>Periconiaceae</taxon>
        <taxon>Periconia</taxon>
    </lineage>
</organism>
<evidence type="ECO:0000313" key="3">
    <source>
        <dbReference type="Proteomes" id="UP000244855"/>
    </source>
</evidence>
<sequence>MFPTEAEMWSVSRLPLALPSRHRPAAALVHPRPAFCMMLAFYNLALLAVCLSESEWPYSDTFACIFTQFACPPLSIAHPLRAPIFFLAFAFLFVSFFSSLPALQHHSPSHPYHLTTVTYQRYTCHNYVLDLTSPPPSIDQPCHPSTLYSPPSASLRACGRRLLPPATPKGEPSQSRHAIPSPLCLWLPHHPTKKRRIR</sequence>
<reference evidence="2 3" key="1">
    <citation type="journal article" date="2018" name="Sci. Rep.">
        <title>Comparative genomics provides insights into the lifestyle and reveals functional heterogeneity of dark septate endophytic fungi.</title>
        <authorList>
            <person name="Knapp D.G."/>
            <person name="Nemeth J.B."/>
            <person name="Barry K."/>
            <person name="Hainaut M."/>
            <person name="Henrissat B."/>
            <person name="Johnson J."/>
            <person name="Kuo A."/>
            <person name="Lim J.H.P."/>
            <person name="Lipzen A."/>
            <person name="Nolan M."/>
            <person name="Ohm R.A."/>
            <person name="Tamas L."/>
            <person name="Grigoriev I.V."/>
            <person name="Spatafora J.W."/>
            <person name="Nagy L.G."/>
            <person name="Kovacs G.M."/>
        </authorList>
    </citation>
    <scope>NUCLEOTIDE SEQUENCE [LARGE SCALE GENOMIC DNA]</scope>
    <source>
        <strain evidence="2 3">DSE2036</strain>
    </source>
</reference>
<feature type="transmembrane region" description="Helical" evidence="1">
    <location>
        <begin position="84"/>
        <end position="103"/>
    </location>
</feature>
<keyword evidence="3" id="KW-1185">Reference proteome</keyword>
<gene>
    <name evidence="2" type="ORF">DM02DRAFT_189227</name>
</gene>